<dbReference type="SUPFAM" id="SSF53850">
    <property type="entry name" value="Periplasmic binding protein-like II"/>
    <property type="match status" value="1"/>
</dbReference>
<dbReference type="PANTHER" id="PTHR30290">
    <property type="entry name" value="PERIPLASMIC BINDING COMPONENT OF ABC TRANSPORTER"/>
    <property type="match status" value="1"/>
</dbReference>
<keyword evidence="3" id="KW-0732">Signal</keyword>
<dbReference type="InterPro" id="IPR039424">
    <property type="entry name" value="SBP_5"/>
</dbReference>
<protein>
    <submittedName>
        <fullName evidence="5">ABC transporter, periplasmic substrate-binding protein, putative</fullName>
    </submittedName>
</protein>
<evidence type="ECO:0000259" key="4">
    <source>
        <dbReference type="Pfam" id="PF00496"/>
    </source>
</evidence>
<evidence type="ECO:0000313" key="6">
    <source>
        <dbReference type="Proteomes" id="UP000004310"/>
    </source>
</evidence>
<proteinExistence type="inferred from homology"/>
<dbReference type="EMBL" id="AATP01000001">
    <property type="protein sequence ID" value="EAU42303.1"/>
    <property type="molecule type" value="Genomic_DNA"/>
</dbReference>
<dbReference type="GO" id="GO:0015833">
    <property type="term" value="P:peptide transport"/>
    <property type="evidence" value="ECO:0007669"/>
    <property type="project" value="TreeGrafter"/>
</dbReference>
<evidence type="ECO:0000256" key="1">
    <source>
        <dbReference type="ARBA" id="ARBA00004418"/>
    </source>
</evidence>
<dbReference type="eggNOG" id="COG4166">
    <property type="taxonomic scope" value="Bacteria"/>
</dbReference>
<name>Q0G7R1_9HYPH</name>
<comment type="similarity">
    <text evidence="2">Belongs to the bacterial solute-binding protein 5 family.</text>
</comment>
<dbReference type="Pfam" id="PF00496">
    <property type="entry name" value="SBP_bac_5"/>
    <property type="match status" value="1"/>
</dbReference>
<evidence type="ECO:0000313" key="5">
    <source>
        <dbReference type="EMBL" id="EAU42303.1"/>
    </source>
</evidence>
<keyword evidence="6" id="KW-1185">Reference proteome</keyword>
<dbReference type="Gene3D" id="3.10.105.10">
    <property type="entry name" value="Dipeptide-binding Protein, Domain 3"/>
    <property type="match status" value="1"/>
</dbReference>
<dbReference type="STRING" id="217511.GCA_001463845_01688"/>
<dbReference type="Gene3D" id="3.40.190.10">
    <property type="entry name" value="Periplasmic binding protein-like II"/>
    <property type="match status" value="1"/>
</dbReference>
<evidence type="ECO:0000256" key="2">
    <source>
        <dbReference type="ARBA" id="ARBA00005695"/>
    </source>
</evidence>
<dbReference type="InterPro" id="IPR000914">
    <property type="entry name" value="SBP_5_dom"/>
</dbReference>
<organism evidence="5 6">
    <name type="scientific">Fulvimarina pelagi HTCC2506</name>
    <dbReference type="NCBI Taxonomy" id="314231"/>
    <lineage>
        <taxon>Bacteria</taxon>
        <taxon>Pseudomonadati</taxon>
        <taxon>Pseudomonadota</taxon>
        <taxon>Alphaproteobacteria</taxon>
        <taxon>Hyphomicrobiales</taxon>
        <taxon>Aurantimonadaceae</taxon>
        <taxon>Fulvimarina</taxon>
    </lineage>
</organism>
<dbReference type="AlphaFoldDB" id="Q0G7R1"/>
<comment type="subcellular location">
    <subcellularLocation>
        <location evidence="1">Periplasm</location>
    </subcellularLocation>
</comment>
<dbReference type="GO" id="GO:0042884">
    <property type="term" value="P:microcin transport"/>
    <property type="evidence" value="ECO:0007669"/>
    <property type="project" value="TreeGrafter"/>
</dbReference>
<dbReference type="InterPro" id="IPR030678">
    <property type="entry name" value="Peptide/Ni-bd"/>
</dbReference>
<dbReference type="GO" id="GO:0030288">
    <property type="term" value="C:outer membrane-bounded periplasmic space"/>
    <property type="evidence" value="ECO:0007669"/>
    <property type="project" value="TreeGrafter"/>
</dbReference>
<dbReference type="GO" id="GO:0043190">
    <property type="term" value="C:ATP-binding cassette (ABC) transporter complex"/>
    <property type="evidence" value="ECO:0007669"/>
    <property type="project" value="InterPro"/>
</dbReference>
<dbReference type="HOGENOM" id="CLU_023171_0_0_5"/>
<dbReference type="PANTHER" id="PTHR30290:SF64">
    <property type="entry name" value="ABC TRANSPORTER PERIPLASMIC BINDING PROTEIN"/>
    <property type="match status" value="1"/>
</dbReference>
<feature type="domain" description="Solute-binding protein family 5" evidence="4">
    <location>
        <begin position="145"/>
        <end position="552"/>
    </location>
</feature>
<dbReference type="GO" id="GO:1904680">
    <property type="term" value="F:peptide transmembrane transporter activity"/>
    <property type="evidence" value="ECO:0007669"/>
    <property type="project" value="TreeGrafter"/>
</dbReference>
<accession>Q0G7R1</accession>
<dbReference type="CDD" id="cd08497">
    <property type="entry name" value="MbnE-like"/>
    <property type="match status" value="1"/>
</dbReference>
<evidence type="ECO:0000256" key="3">
    <source>
        <dbReference type="ARBA" id="ARBA00022729"/>
    </source>
</evidence>
<gene>
    <name evidence="5" type="ORF">FP2506_05676</name>
</gene>
<reference evidence="5 6" key="1">
    <citation type="journal article" date="2010" name="J. Bacteriol.">
        <title>Genome sequence of Fulvimarina pelagi HTCC2506T, a Mn(II)-oxidizing alphaproteobacterium possessing an aerobic anoxygenic photosynthetic gene cluster and Xanthorhodopsin.</title>
        <authorList>
            <person name="Kang I."/>
            <person name="Oh H.M."/>
            <person name="Lim S.I."/>
            <person name="Ferriera S."/>
            <person name="Giovannoni S.J."/>
            <person name="Cho J.C."/>
        </authorList>
    </citation>
    <scope>NUCLEOTIDE SEQUENCE [LARGE SCALE GENOMIC DNA]</scope>
    <source>
        <strain evidence="5 6">HTCC2506</strain>
    </source>
</reference>
<dbReference type="PIRSF" id="PIRSF002741">
    <property type="entry name" value="MppA"/>
    <property type="match status" value="1"/>
</dbReference>
<dbReference type="Proteomes" id="UP000004310">
    <property type="component" value="Unassembled WGS sequence"/>
</dbReference>
<comment type="caution">
    <text evidence="5">The sequence shown here is derived from an EMBL/GenBank/DDBJ whole genome shotgun (WGS) entry which is preliminary data.</text>
</comment>
<sequence>MDEIGGGEAGGECRFGGRRDGELMASASTYLTRRRFGQLAFGSAASLGLPLREALANVETGVPLHGLSAFGELKYAEGFDHFDYANPDAPEGGTFAFSPPNWAFNQSALTFDTLNTFVLKGNAPPRMTFLYEGLMTSSLDEPDAIYGALAETVTVSEDRLQFDFMLRPEAKFSTGDAVTPEDVVFSYETLAEFGHPSIQIALRDFKSAEVVDERTAQITFDANQSYQDAIGVLSLPILPRTFFEGRSLDEPTDEIIPGSGRYTVGRYEFGRFIEYEKREDYWGEEQGFAKGLDHFQTLRIDFFRERQTALEAFKKGLVKFREEFTSKSWATEYNFPAIQSGEVVKREFPAELFPRFQCWALNQRRERFADVRVRRAINLCFDFEWTNANMFYGLYDHSQSCFENSEFMAEGAPSEAELALLEPLRGEIPEEVFGEVWTQPVSDGSGRDRDRLREALDLLQEAGYERQGGRVRDKNGQPFQLEYLVDDPGFARVYGKFVQTCQAIGIDASVRVVDAAQYTDRTNRFDFDMIGHAAGISPTPTTNGLRSLFGSETADRQGSSNYPGMASAAVDRLIENVGEVNGREDLVTAMRALDRVLRARLDWIPNIHSNAHRAAYWDIFGFDTPKPDYGWPVERLWWIDETKS</sequence>